<organism evidence="1 2">
    <name type="scientific">Curvularia kusanoi</name>
    <name type="common">Cochliobolus kusanoi</name>
    <dbReference type="NCBI Taxonomy" id="90978"/>
    <lineage>
        <taxon>Eukaryota</taxon>
        <taxon>Fungi</taxon>
        <taxon>Dikarya</taxon>
        <taxon>Ascomycota</taxon>
        <taxon>Pezizomycotina</taxon>
        <taxon>Dothideomycetes</taxon>
        <taxon>Pleosporomycetidae</taxon>
        <taxon>Pleosporales</taxon>
        <taxon>Pleosporineae</taxon>
        <taxon>Pleosporaceae</taxon>
        <taxon>Curvularia</taxon>
    </lineage>
</organism>
<dbReference type="Pfam" id="PF12138">
    <property type="entry name" value="Spherulin4"/>
    <property type="match status" value="1"/>
</dbReference>
<proteinExistence type="predicted"/>
<protein>
    <recommendedName>
        <fullName evidence="3">Spherulin-4</fullName>
    </recommendedName>
</protein>
<evidence type="ECO:0000313" key="1">
    <source>
        <dbReference type="EMBL" id="KAF2993833.1"/>
    </source>
</evidence>
<evidence type="ECO:0008006" key="3">
    <source>
        <dbReference type="Google" id="ProtNLM"/>
    </source>
</evidence>
<dbReference type="PANTHER" id="PTHR35040:SF9">
    <property type="entry name" value="4-LIKE CELL SURFACE PROTEIN, PUTATIVE (AFU_ORTHOLOGUE AFUA_4G14080)-RELATED"/>
    <property type="match status" value="1"/>
</dbReference>
<dbReference type="PANTHER" id="PTHR35040">
    <property type="match status" value="1"/>
</dbReference>
<dbReference type="AlphaFoldDB" id="A0A9P4T3Z9"/>
<keyword evidence="2" id="KW-1185">Reference proteome</keyword>
<dbReference type="Proteomes" id="UP000801428">
    <property type="component" value="Unassembled WGS sequence"/>
</dbReference>
<gene>
    <name evidence="1" type="ORF">E8E13_002478</name>
</gene>
<reference evidence="1" key="1">
    <citation type="submission" date="2019-04" db="EMBL/GenBank/DDBJ databases">
        <title>Sequencing of skin fungus with MAO and IRED activity.</title>
        <authorList>
            <person name="Marsaioli A.J."/>
            <person name="Bonatto J.M.C."/>
            <person name="Reis Junior O."/>
        </authorList>
    </citation>
    <scope>NUCLEOTIDE SEQUENCE</scope>
    <source>
        <strain evidence="1">30M1</strain>
    </source>
</reference>
<evidence type="ECO:0000313" key="2">
    <source>
        <dbReference type="Proteomes" id="UP000801428"/>
    </source>
</evidence>
<accession>A0A9P4T3Z9</accession>
<comment type="caution">
    <text evidence="1">The sequence shown here is derived from an EMBL/GenBank/DDBJ whole genome shotgun (WGS) entry which is preliminary data.</text>
</comment>
<dbReference type="OrthoDB" id="5342184at2759"/>
<name>A0A9P4T3Z9_CURKU</name>
<dbReference type="EMBL" id="SWKU01000047">
    <property type="protein sequence ID" value="KAF2993833.1"/>
    <property type="molecule type" value="Genomic_DNA"/>
</dbReference>
<sequence>MSENPGLNFYIILNPGNGPGNSIPDANYVAEVARLRMMPNATLFGYVHVSWGERERSRVNADISAWAAWKRCSYPDIHMDGIFLDEAPSSIRFLEYVRSIKQYAAIAFSKSIMLWSNPGVPVDSAFYAEADIINACEEKHDRHMLQKILSSTPALQQSKTSILIHDYNGSTQQLCLDVQALRYAGYGSALITTDSNYTKFSDMWSEFVTALAMERD</sequence>
<dbReference type="InterPro" id="IPR021986">
    <property type="entry name" value="Spherulin4"/>
</dbReference>